<reference evidence="3 4" key="1">
    <citation type="journal article" date="2016" name="Nat. Commun.">
        <title>Thousands of microbial genomes shed light on interconnected biogeochemical processes in an aquifer system.</title>
        <authorList>
            <person name="Anantharaman K."/>
            <person name="Brown C.T."/>
            <person name="Hug L.A."/>
            <person name="Sharon I."/>
            <person name="Castelle C.J."/>
            <person name="Probst A.J."/>
            <person name="Thomas B.C."/>
            <person name="Singh A."/>
            <person name="Wilkins M.J."/>
            <person name="Karaoz U."/>
            <person name="Brodie E.L."/>
            <person name="Williams K.H."/>
            <person name="Hubbard S.S."/>
            <person name="Banfield J.F."/>
        </authorList>
    </citation>
    <scope>NUCLEOTIDE SEQUENCE [LARGE SCALE GENOMIC DNA]</scope>
    <source>
        <strain evidence="4">RBG_16_55_9</strain>
    </source>
</reference>
<dbReference type="EMBL" id="MFGX01000023">
    <property type="protein sequence ID" value="OGF56910.1"/>
    <property type="molecule type" value="Genomic_DNA"/>
</dbReference>
<sequence length="323" mass="35529">MVEQILTVIREYERFAVTSHLSPEADAIGSQLAVKHILEALGKEARLVLRDPVPETLRFLPGADSIQSVGHFSREPVDAWFVVDCGQVNRVGEGILQLLQDHPLIVNIDHHVDNPLFGHINWVKVTASTTMVLYELTQHLGVKITPELATCLYSGIVADTDSFRNANVSADVLSVATELVRCGAPAREIAVQIYERRTLPEIRLLGHTLLNAQVMDGVIWSSIPQELFRRTDTSVNDTERLVEELRATDGIRVALLFKEMGTGKIKVSLRAKKEGLDMSRIARLFGGGGHKQAAGCLVPGTLEDVEARVIQEVKGALKTELHG</sequence>
<protein>
    <submittedName>
        <fullName evidence="3">Uncharacterized protein</fullName>
    </submittedName>
</protein>
<dbReference type="Pfam" id="PF02272">
    <property type="entry name" value="DHHA1"/>
    <property type="match status" value="1"/>
</dbReference>
<evidence type="ECO:0000313" key="3">
    <source>
        <dbReference type="EMBL" id="OGF56910.1"/>
    </source>
</evidence>
<evidence type="ECO:0000313" key="4">
    <source>
        <dbReference type="Proteomes" id="UP000179157"/>
    </source>
</evidence>
<evidence type="ECO:0000259" key="2">
    <source>
        <dbReference type="Pfam" id="PF02272"/>
    </source>
</evidence>
<proteinExistence type="predicted"/>
<dbReference type="PANTHER" id="PTHR47618:SF1">
    <property type="entry name" value="BIFUNCTIONAL OLIGORIBONUCLEASE AND PAP PHOSPHATASE NRNA"/>
    <property type="match status" value="1"/>
</dbReference>
<dbReference type="AlphaFoldDB" id="A0A1F5V0H9"/>
<accession>A0A1F5V0H9</accession>
<dbReference type="Gene3D" id="3.90.1640.10">
    <property type="entry name" value="inorganic pyrophosphatase (n-terminal core)"/>
    <property type="match status" value="1"/>
</dbReference>
<dbReference type="STRING" id="1817864.A2Z21_07350"/>
<dbReference type="InterPro" id="IPR051319">
    <property type="entry name" value="Oligoribo/pAp-PDE_c-di-AMP_PDE"/>
</dbReference>
<evidence type="ECO:0000259" key="1">
    <source>
        <dbReference type="Pfam" id="PF01368"/>
    </source>
</evidence>
<dbReference type="SUPFAM" id="SSF64182">
    <property type="entry name" value="DHH phosphoesterases"/>
    <property type="match status" value="1"/>
</dbReference>
<dbReference type="InterPro" id="IPR003156">
    <property type="entry name" value="DHHA1_dom"/>
</dbReference>
<feature type="domain" description="DDH" evidence="1">
    <location>
        <begin position="15"/>
        <end position="156"/>
    </location>
</feature>
<organism evidence="3 4">
    <name type="scientific">Fraserbacteria sp. (strain RBG_16_55_9)</name>
    <dbReference type="NCBI Taxonomy" id="1817864"/>
    <lineage>
        <taxon>Bacteria</taxon>
        <taxon>Candidatus Fraseribacteriota</taxon>
    </lineage>
</organism>
<dbReference type="InterPro" id="IPR001667">
    <property type="entry name" value="DDH_dom"/>
</dbReference>
<name>A0A1F5V0H9_FRAXR</name>
<comment type="caution">
    <text evidence="3">The sequence shown here is derived from an EMBL/GenBank/DDBJ whole genome shotgun (WGS) entry which is preliminary data.</text>
</comment>
<dbReference type="PANTHER" id="PTHR47618">
    <property type="entry name" value="BIFUNCTIONAL OLIGORIBONUCLEASE AND PAP PHOSPHATASE NRNA"/>
    <property type="match status" value="1"/>
</dbReference>
<dbReference type="Gene3D" id="3.10.310.30">
    <property type="match status" value="1"/>
</dbReference>
<dbReference type="Pfam" id="PF01368">
    <property type="entry name" value="DHH"/>
    <property type="match status" value="1"/>
</dbReference>
<gene>
    <name evidence="3" type="ORF">A2Z21_07350</name>
</gene>
<feature type="domain" description="DHHA1" evidence="2">
    <location>
        <begin position="231"/>
        <end position="317"/>
    </location>
</feature>
<dbReference type="InterPro" id="IPR038763">
    <property type="entry name" value="DHH_sf"/>
</dbReference>
<dbReference type="GO" id="GO:0003676">
    <property type="term" value="F:nucleic acid binding"/>
    <property type="evidence" value="ECO:0007669"/>
    <property type="project" value="InterPro"/>
</dbReference>
<dbReference type="Proteomes" id="UP000179157">
    <property type="component" value="Unassembled WGS sequence"/>
</dbReference>